<dbReference type="SUPFAM" id="SSF52374">
    <property type="entry name" value="Nucleotidylyl transferase"/>
    <property type="match status" value="1"/>
</dbReference>
<dbReference type="InterPro" id="IPR013155">
    <property type="entry name" value="M/V/L/I-tRNA-synth_anticd-bd"/>
</dbReference>
<feature type="binding site" evidence="14">
    <location>
        <position position="909"/>
    </location>
    <ligand>
        <name>Zn(2+)</name>
        <dbReference type="ChEBI" id="CHEBI:29105"/>
    </ligand>
</feature>
<dbReference type="AlphaFoldDB" id="A0A149W091"/>
<comment type="cofactor">
    <cofactor evidence="14">
        <name>Zn(2+)</name>
        <dbReference type="ChEBI" id="CHEBI:29105"/>
    </cofactor>
    <text evidence="14">Binds 1 zinc ion per subunit.</text>
</comment>
<evidence type="ECO:0000256" key="12">
    <source>
        <dbReference type="ARBA" id="ARBA00025217"/>
    </source>
</evidence>
<evidence type="ECO:0000256" key="4">
    <source>
        <dbReference type="ARBA" id="ARBA00022490"/>
    </source>
</evidence>
<comment type="function">
    <text evidence="12 14">Catalyzes the attachment of isoleucine to tRNA(Ile). As IleRS can inadvertently accommodate and process structurally similar amino acids such as valine, to avoid such errors it has two additional distinct tRNA(Ile)-dependent editing activities. One activity is designated as 'pretransfer' editing and involves the hydrolysis of activated Val-AMP. The other activity is designated 'posttransfer' editing and involves deacylation of mischarged Val-tRNA(Ile).</text>
</comment>
<evidence type="ECO:0000259" key="16">
    <source>
        <dbReference type="Pfam" id="PF06827"/>
    </source>
</evidence>
<reference evidence="18 19" key="1">
    <citation type="submission" date="2016-01" db="EMBL/GenBank/DDBJ databases">
        <title>Genome sequence of the acidophilic iron oxidising Ferrovum strain Z-31.</title>
        <authorList>
            <person name="Poehlein A."/>
            <person name="Ullrich S.R."/>
            <person name="Schloemann M."/>
            <person name="Muehling M."/>
            <person name="Daniel R."/>
        </authorList>
    </citation>
    <scope>NUCLEOTIDE SEQUENCE [LARGE SCALE GENOMIC DNA]</scope>
    <source>
        <strain evidence="18 19">Z-31</strain>
    </source>
</reference>
<comment type="caution">
    <text evidence="18">The sequence shown here is derived from an EMBL/GenBank/DDBJ whole genome shotgun (WGS) entry which is preliminary data.</text>
</comment>
<dbReference type="SUPFAM" id="SSF50677">
    <property type="entry name" value="ValRS/IleRS/LeuRS editing domain"/>
    <property type="match status" value="1"/>
</dbReference>
<dbReference type="Gene3D" id="3.90.740.10">
    <property type="entry name" value="Valyl/Leucyl/Isoleucyl-tRNA synthetase, editing domain"/>
    <property type="match status" value="1"/>
</dbReference>
<dbReference type="InterPro" id="IPR009080">
    <property type="entry name" value="tRNAsynth_Ia_anticodon-bd"/>
</dbReference>
<keyword evidence="6 14" id="KW-0479">Metal-binding</keyword>
<keyword evidence="11 14" id="KW-0030">Aminoacyl-tRNA synthetase</keyword>
<dbReference type="GO" id="GO:0008270">
    <property type="term" value="F:zinc ion binding"/>
    <property type="evidence" value="ECO:0007669"/>
    <property type="project" value="UniProtKB-UniRule"/>
</dbReference>
<dbReference type="InterPro" id="IPR014729">
    <property type="entry name" value="Rossmann-like_a/b/a_fold"/>
</dbReference>
<keyword evidence="8 14" id="KW-0862">Zinc</keyword>
<dbReference type="GO" id="GO:0006428">
    <property type="term" value="P:isoleucyl-tRNA aminoacylation"/>
    <property type="evidence" value="ECO:0007669"/>
    <property type="project" value="UniProtKB-UniRule"/>
</dbReference>
<protein>
    <recommendedName>
        <fullName evidence="14">Isoleucine--tRNA ligase</fullName>
        <ecNumber evidence="14">6.1.1.5</ecNumber>
    </recommendedName>
    <alternativeName>
        <fullName evidence="14">Isoleucyl-tRNA synthetase</fullName>
        <shortName evidence="14">IleRS</shortName>
    </alternativeName>
</protein>
<evidence type="ECO:0000256" key="6">
    <source>
        <dbReference type="ARBA" id="ARBA00022723"/>
    </source>
</evidence>
<dbReference type="Pfam" id="PF08264">
    <property type="entry name" value="Anticodon_1"/>
    <property type="match status" value="1"/>
</dbReference>
<evidence type="ECO:0000313" key="18">
    <source>
        <dbReference type="EMBL" id="KXW58868.1"/>
    </source>
</evidence>
<keyword evidence="19" id="KW-1185">Reference proteome</keyword>
<evidence type="ECO:0000256" key="5">
    <source>
        <dbReference type="ARBA" id="ARBA00022598"/>
    </source>
</evidence>
<feature type="binding site" evidence="14">
    <location>
        <position position="932"/>
    </location>
    <ligand>
        <name>Zn(2+)</name>
        <dbReference type="ChEBI" id="CHEBI:29105"/>
    </ligand>
</feature>
<evidence type="ECO:0000313" key="19">
    <source>
        <dbReference type="Proteomes" id="UP000075653"/>
    </source>
</evidence>
<feature type="domain" description="Zinc finger FPG/IleRS-type" evidence="16">
    <location>
        <begin position="908"/>
        <end position="932"/>
    </location>
</feature>
<dbReference type="CDD" id="cd07960">
    <property type="entry name" value="Anticodon_Ia_Ile_BEm"/>
    <property type="match status" value="1"/>
</dbReference>
<dbReference type="GO" id="GO:0005524">
    <property type="term" value="F:ATP binding"/>
    <property type="evidence" value="ECO:0007669"/>
    <property type="project" value="UniProtKB-UniRule"/>
</dbReference>
<dbReference type="PROSITE" id="PS00178">
    <property type="entry name" value="AA_TRNA_LIGASE_I"/>
    <property type="match status" value="1"/>
</dbReference>
<evidence type="ECO:0000256" key="10">
    <source>
        <dbReference type="ARBA" id="ARBA00022917"/>
    </source>
</evidence>
<name>A0A149W091_9PROT</name>
<dbReference type="PRINTS" id="PR00984">
    <property type="entry name" value="TRNASYNTHILE"/>
</dbReference>
<sequence>MTDYKDTLNLPETSFPMRADLARREPRWLEAWQQQKRYWQLRDHCQGRPRFILHDGPPYANGNIHIGHAVNKILKDMIVKSRTLSGFDAPYVPGWDCHGLPIELQVEKEHGRHLPPARFRELCRAYATTQVNQQKADFIRLGVMADWEQPYLTMNPETEAGILRTLVKIWEAGYLKPGLKPVNWCPECGSALAEAEVEYEERTSPAIDVAFLVQDEEGLARCFGMDSLPGPAFAVIWTTTPWTLPANQAVAVHPELAYELVQTTRGLLLLQESLRAGALLRYGLEAQQVWGPVKGAHLEHLSLQHPLAERTVPLVCGDHVTVEAGTGLVHTAPAHGVEDHQVGLRYQLSVDHLMDDRAVFLPEVPLVGGLKVWAANAVLVEALAERERLLAHVPLQHSYPHCWRHKTPIIFRATPQWFIVMDTPGAQQPALRPLSQKAVAETRFYPAWGRARLSAMIDNRPDWCVSRQRAWGVPIPFFVHRQTGALHPETSALAEKVALAVETKGIEAWFGTPTEAWLGAEAEAYRPLTDTLDVWFDSGSTHGTVLGQRPELGFPADLYLEGSDQHRGWFQSSLLTSVALNGHAPYRALLTHGFVVDGQGRKMSKSLGNVVVPQTVMKELGADNLRLWVASTDYSGELCLSKEILDRVVEAYRRLRNTLRFLLANLADFDPQRDALATESWLTLDRYALALTREVEGIVRNGYEQNEFHQVTQRLLTFCSEDLGAFYLDILKDRLYTAGKESRSRRAAQNALWHITQALTRWLAPILTFTAEEVWATLQGKTPETASSVFLEQWHVLPELSGERELRSRWDQLRALREQVRKHLEPLRAAGTLGSSLQAEVTLHVQGAPLQALQALGDDLRFLFITSQARVVVDAGSDRPEGTLSLEVPGAEGTWQVGLQIALTQGTKCPRCWHYRSVRGTLPEHPDLCDRCTCNLFGAGEERLHA</sequence>
<keyword evidence="9 14" id="KW-0067">ATP-binding</keyword>
<dbReference type="GO" id="GO:0004822">
    <property type="term" value="F:isoleucine-tRNA ligase activity"/>
    <property type="evidence" value="ECO:0007669"/>
    <property type="project" value="UniProtKB-UniRule"/>
</dbReference>
<dbReference type="EMBL" id="LRRD01000008">
    <property type="protein sequence ID" value="KXW58868.1"/>
    <property type="molecule type" value="Genomic_DNA"/>
</dbReference>
<gene>
    <name evidence="14 18" type="primary">ileS</name>
    <name evidence="18" type="ORF">FEMY_05500</name>
</gene>
<dbReference type="GO" id="GO:0002161">
    <property type="term" value="F:aminoacyl-tRNA deacylase activity"/>
    <property type="evidence" value="ECO:0007669"/>
    <property type="project" value="InterPro"/>
</dbReference>
<dbReference type="CDD" id="cd00818">
    <property type="entry name" value="IleRS_core"/>
    <property type="match status" value="1"/>
</dbReference>
<evidence type="ECO:0000256" key="11">
    <source>
        <dbReference type="ARBA" id="ARBA00023146"/>
    </source>
</evidence>
<evidence type="ECO:0000256" key="9">
    <source>
        <dbReference type="ARBA" id="ARBA00022840"/>
    </source>
</evidence>
<dbReference type="Gene3D" id="3.40.50.620">
    <property type="entry name" value="HUPs"/>
    <property type="match status" value="2"/>
</dbReference>
<dbReference type="PANTHER" id="PTHR42765">
    <property type="entry name" value="SOLEUCYL-TRNA SYNTHETASE"/>
    <property type="match status" value="1"/>
</dbReference>
<comment type="domain">
    <text evidence="14">IleRS has two distinct active sites: one for aminoacylation and one for editing. The misactivated valine is translocated from the active site to the editing site, which sterically excludes the correctly activated isoleucine. The single editing site contains two valyl binding pockets, one specific for each substrate (Val-AMP or Val-tRNA(Ile)).</text>
</comment>
<dbReference type="GO" id="GO:0005829">
    <property type="term" value="C:cytosol"/>
    <property type="evidence" value="ECO:0007669"/>
    <property type="project" value="TreeGrafter"/>
</dbReference>
<comment type="subcellular location">
    <subcellularLocation>
        <location evidence="1 14">Cytoplasm</location>
    </subcellularLocation>
</comment>
<dbReference type="EC" id="6.1.1.5" evidence="14"/>
<evidence type="ECO:0000259" key="15">
    <source>
        <dbReference type="Pfam" id="PF00133"/>
    </source>
</evidence>
<evidence type="ECO:0000256" key="3">
    <source>
        <dbReference type="ARBA" id="ARBA00011245"/>
    </source>
</evidence>
<evidence type="ECO:0000259" key="17">
    <source>
        <dbReference type="Pfam" id="PF08264"/>
    </source>
</evidence>
<feature type="short sequence motif" description="'KMSKS' region" evidence="14">
    <location>
        <begin position="602"/>
        <end position="606"/>
    </location>
</feature>
<feature type="domain" description="Aminoacyl-tRNA synthetase class Ia" evidence="15">
    <location>
        <begin position="28"/>
        <end position="639"/>
    </location>
</feature>
<evidence type="ECO:0000256" key="14">
    <source>
        <dbReference type="HAMAP-Rule" id="MF_02002"/>
    </source>
</evidence>
<comment type="catalytic activity">
    <reaction evidence="13 14">
        <text>tRNA(Ile) + L-isoleucine + ATP = L-isoleucyl-tRNA(Ile) + AMP + diphosphate</text>
        <dbReference type="Rhea" id="RHEA:11060"/>
        <dbReference type="Rhea" id="RHEA-COMP:9666"/>
        <dbReference type="Rhea" id="RHEA-COMP:9695"/>
        <dbReference type="ChEBI" id="CHEBI:30616"/>
        <dbReference type="ChEBI" id="CHEBI:33019"/>
        <dbReference type="ChEBI" id="CHEBI:58045"/>
        <dbReference type="ChEBI" id="CHEBI:78442"/>
        <dbReference type="ChEBI" id="CHEBI:78528"/>
        <dbReference type="ChEBI" id="CHEBI:456215"/>
        <dbReference type="EC" id="6.1.1.5"/>
    </reaction>
</comment>
<feature type="short sequence motif" description="'HIGH' region" evidence="14">
    <location>
        <begin position="58"/>
        <end position="68"/>
    </location>
</feature>
<comment type="subunit">
    <text evidence="3 14">Monomer.</text>
</comment>
<dbReference type="InterPro" id="IPR001412">
    <property type="entry name" value="aa-tRNA-synth_I_CS"/>
</dbReference>
<dbReference type="Pfam" id="PF06827">
    <property type="entry name" value="zf-FPG_IleRS"/>
    <property type="match status" value="1"/>
</dbReference>
<dbReference type="STRING" id="1789004.FEMY_05500"/>
<dbReference type="FunFam" id="3.40.50.620:FF:000042">
    <property type="entry name" value="Isoleucine--tRNA ligase"/>
    <property type="match status" value="1"/>
</dbReference>
<evidence type="ECO:0000256" key="7">
    <source>
        <dbReference type="ARBA" id="ARBA00022741"/>
    </source>
</evidence>
<comment type="similarity">
    <text evidence="2 14">Belongs to the class-I aminoacyl-tRNA synthetase family. IleS type 1 subfamily.</text>
</comment>
<evidence type="ECO:0000256" key="13">
    <source>
        <dbReference type="ARBA" id="ARBA00048359"/>
    </source>
</evidence>
<dbReference type="FunFam" id="3.40.50.620:FF:000048">
    <property type="entry name" value="Isoleucine--tRNA ligase"/>
    <property type="match status" value="1"/>
</dbReference>
<keyword evidence="5 14" id="KW-0436">Ligase</keyword>
<dbReference type="Gene3D" id="1.10.730.20">
    <property type="match status" value="1"/>
</dbReference>
<proteinExistence type="inferred from homology"/>
<dbReference type="GO" id="GO:0000049">
    <property type="term" value="F:tRNA binding"/>
    <property type="evidence" value="ECO:0007669"/>
    <property type="project" value="InterPro"/>
</dbReference>
<dbReference type="RefSeq" id="WP_062187529.1">
    <property type="nucleotide sequence ID" value="NZ_CP149475.1"/>
</dbReference>
<evidence type="ECO:0000256" key="8">
    <source>
        <dbReference type="ARBA" id="ARBA00022833"/>
    </source>
</evidence>
<keyword evidence="4 14" id="KW-0963">Cytoplasm</keyword>
<feature type="binding site" evidence="14">
    <location>
        <position position="561"/>
    </location>
    <ligand>
        <name>L-isoleucyl-5'-AMP</name>
        <dbReference type="ChEBI" id="CHEBI:178002"/>
    </ligand>
</feature>
<dbReference type="Pfam" id="PF00133">
    <property type="entry name" value="tRNA-synt_1"/>
    <property type="match status" value="1"/>
</dbReference>
<evidence type="ECO:0000256" key="1">
    <source>
        <dbReference type="ARBA" id="ARBA00004496"/>
    </source>
</evidence>
<dbReference type="PANTHER" id="PTHR42765:SF1">
    <property type="entry name" value="ISOLEUCINE--TRNA LIGASE, MITOCHONDRIAL"/>
    <property type="match status" value="1"/>
</dbReference>
<keyword evidence="7 14" id="KW-0547">Nucleotide-binding</keyword>
<feature type="domain" description="Methionyl/Valyl/Leucyl/Isoleucyl-tRNA synthetase anticodon-binding" evidence="17">
    <location>
        <begin position="685"/>
        <end position="842"/>
    </location>
</feature>
<dbReference type="InterPro" id="IPR050081">
    <property type="entry name" value="Ile-tRNA_ligase"/>
</dbReference>
<accession>A0A149W091</accession>
<dbReference type="HAMAP" id="MF_02002">
    <property type="entry name" value="Ile_tRNA_synth_type1"/>
    <property type="match status" value="1"/>
</dbReference>
<dbReference type="PATRIC" id="fig|1789004.3.peg.548"/>
<dbReference type="InterPro" id="IPR010663">
    <property type="entry name" value="Znf_FPG/IleRS"/>
</dbReference>
<dbReference type="NCBIfam" id="TIGR00392">
    <property type="entry name" value="ileS"/>
    <property type="match status" value="1"/>
</dbReference>
<dbReference type="InterPro" id="IPR023585">
    <property type="entry name" value="Ile-tRNA-ligase_type1"/>
</dbReference>
<feature type="binding site" evidence="14">
    <location>
        <position position="929"/>
    </location>
    <ligand>
        <name>Zn(2+)</name>
        <dbReference type="ChEBI" id="CHEBI:29105"/>
    </ligand>
</feature>
<dbReference type="Proteomes" id="UP000075653">
    <property type="component" value="Unassembled WGS sequence"/>
</dbReference>
<dbReference type="InterPro" id="IPR002301">
    <property type="entry name" value="Ile-tRNA-ligase"/>
</dbReference>
<keyword evidence="10 14" id="KW-0648">Protein biosynthesis</keyword>
<feature type="binding site" evidence="14">
    <location>
        <position position="605"/>
    </location>
    <ligand>
        <name>ATP</name>
        <dbReference type="ChEBI" id="CHEBI:30616"/>
    </ligand>
</feature>
<dbReference type="InterPro" id="IPR002300">
    <property type="entry name" value="aa-tRNA-synth_Ia"/>
</dbReference>
<evidence type="ECO:0000256" key="2">
    <source>
        <dbReference type="ARBA" id="ARBA00006887"/>
    </source>
</evidence>
<feature type="binding site" evidence="14">
    <location>
        <position position="912"/>
    </location>
    <ligand>
        <name>Zn(2+)</name>
        <dbReference type="ChEBI" id="CHEBI:29105"/>
    </ligand>
</feature>
<dbReference type="SUPFAM" id="SSF47323">
    <property type="entry name" value="Anticodon-binding domain of a subclass of class I aminoacyl-tRNA synthetases"/>
    <property type="match status" value="1"/>
</dbReference>
<dbReference type="InterPro" id="IPR009008">
    <property type="entry name" value="Val/Leu/Ile-tRNA-synth_edit"/>
</dbReference>
<organism evidence="18 19">
    <name type="scientific">Ferrovum myxofaciens</name>
    <dbReference type="NCBI Taxonomy" id="416213"/>
    <lineage>
        <taxon>Bacteria</taxon>
        <taxon>Pseudomonadati</taxon>
        <taxon>Pseudomonadota</taxon>
        <taxon>Betaproteobacteria</taxon>
        <taxon>Ferrovales</taxon>
        <taxon>Ferrovaceae</taxon>
        <taxon>Ferrovum</taxon>
    </lineage>
</organism>
<dbReference type="InterPro" id="IPR033708">
    <property type="entry name" value="Anticodon_Ile_BEm"/>
</dbReference>